<reference evidence="1 2" key="1">
    <citation type="submission" date="2024-11" db="EMBL/GenBank/DDBJ databases">
        <authorList>
            <person name="Heng Y.C."/>
            <person name="Lim A.C.H."/>
            <person name="Lee J.K.Y."/>
            <person name="Kittelmann S."/>
        </authorList>
    </citation>
    <scope>NUCLEOTIDE SEQUENCE [LARGE SCALE GENOMIC DNA]</scope>
    <source>
        <strain evidence="1 2">WILCCON 0269</strain>
    </source>
</reference>
<sequence length="43" mass="4979">MSKINDKKSVLMTSDVIEECLCESFDIVEKNTLSHKKNKNHLK</sequence>
<evidence type="ECO:0000313" key="1">
    <source>
        <dbReference type="EMBL" id="MFL0195252.1"/>
    </source>
</evidence>
<organism evidence="1 2">
    <name type="scientific">Candidatus Clostridium eludens</name>
    <dbReference type="NCBI Taxonomy" id="3381663"/>
    <lineage>
        <taxon>Bacteria</taxon>
        <taxon>Bacillati</taxon>
        <taxon>Bacillota</taxon>
        <taxon>Clostridia</taxon>
        <taxon>Eubacteriales</taxon>
        <taxon>Clostridiaceae</taxon>
        <taxon>Clostridium</taxon>
    </lineage>
</organism>
<protein>
    <recommendedName>
        <fullName evidence="3">Transcriptional regulator</fullName>
    </recommendedName>
</protein>
<evidence type="ECO:0008006" key="3">
    <source>
        <dbReference type="Google" id="ProtNLM"/>
    </source>
</evidence>
<dbReference type="Proteomes" id="UP001623660">
    <property type="component" value="Unassembled WGS sequence"/>
</dbReference>
<dbReference type="EMBL" id="JBJHZX010000007">
    <property type="protein sequence ID" value="MFL0195252.1"/>
    <property type="molecule type" value="Genomic_DNA"/>
</dbReference>
<name>A0ABW8SGV1_9CLOT</name>
<comment type="caution">
    <text evidence="1">The sequence shown here is derived from an EMBL/GenBank/DDBJ whole genome shotgun (WGS) entry which is preliminary data.</text>
</comment>
<proteinExistence type="predicted"/>
<accession>A0ABW8SGV1</accession>
<dbReference type="RefSeq" id="WP_406791375.1">
    <property type="nucleotide sequence ID" value="NZ_JBJHZX010000007.1"/>
</dbReference>
<gene>
    <name evidence="1" type="ORF">ACJDU8_06680</name>
</gene>
<evidence type="ECO:0000313" key="2">
    <source>
        <dbReference type="Proteomes" id="UP001623660"/>
    </source>
</evidence>
<keyword evidence="2" id="KW-1185">Reference proteome</keyword>